<name>A0A1G5QE94_PHOLU</name>
<dbReference type="InterPro" id="IPR036390">
    <property type="entry name" value="WH_DNA-bd_sf"/>
</dbReference>
<dbReference type="Gene3D" id="3.40.190.10">
    <property type="entry name" value="Periplasmic binding protein-like II"/>
    <property type="match status" value="2"/>
</dbReference>
<keyword evidence="3 6" id="KW-0238">DNA-binding</keyword>
<comment type="similarity">
    <text evidence="1">Belongs to the LysR transcriptional regulatory family.</text>
</comment>
<dbReference type="InterPro" id="IPR000847">
    <property type="entry name" value="LysR_HTH_N"/>
</dbReference>
<dbReference type="PROSITE" id="PS50931">
    <property type="entry name" value="HTH_LYSR"/>
    <property type="match status" value="1"/>
</dbReference>
<accession>A0A1G5QE94</accession>
<dbReference type="GO" id="GO:0032993">
    <property type="term" value="C:protein-DNA complex"/>
    <property type="evidence" value="ECO:0007669"/>
    <property type="project" value="TreeGrafter"/>
</dbReference>
<dbReference type="EMBL" id="FMWJ01000005">
    <property type="protein sequence ID" value="SCZ60215.1"/>
    <property type="molecule type" value="Genomic_DNA"/>
</dbReference>
<dbReference type="SUPFAM" id="SSF53850">
    <property type="entry name" value="Periplasmic binding protein-like II"/>
    <property type="match status" value="1"/>
</dbReference>
<organism evidence="6 7">
    <name type="scientific">Photorhabdus luminescens</name>
    <name type="common">Xenorhabdus luminescens</name>
    <dbReference type="NCBI Taxonomy" id="29488"/>
    <lineage>
        <taxon>Bacteria</taxon>
        <taxon>Pseudomonadati</taxon>
        <taxon>Pseudomonadota</taxon>
        <taxon>Gammaproteobacteria</taxon>
        <taxon>Enterobacterales</taxon>
        <taxon>Morganellaceae</taxon>
        <taxon>Photorhabdus</taxon>
    </lineage>
</organism>
<dbReference type="PRINTS" id="PR00039">
    <property type="entry name" value="HTHLYSR"/>
</dbReference>
<dbReference type="FunFam" id="1.10.10.10:FF:000001">
    <property type="entry name" value="LysR family transcriptional regulator"/>
    <property type="match status" value="1"/>
</dbReference>
<dbReference type="Gene3D" id="1.10.10.10">
    <property type="entry name" value="Winged helix-like DNA-binding domain superfamily/Winged helix DNA-binding domain"/>
    <property type="match status" value="1"/>
</dbReference>
<dbReference type="Pfam" id="PF00126">
    <property type="entry name" value="HTH_1"/>
    <property type="match status" value="1"/>
</dbReference>
<evidence type="ECO:0000256" key="1">
    <source>
        <dbReference type="ARBA" id="ARBA00009437"/>
    </source>
</evidence>
<dbReference type="InterPro" id="IPR036388">
    <property type="entry name" value="WH-like_DNA-bd_sf"/>
</dbReference>
<dbReference type="Proteomes" id="UP000183223">
    <property type="component" value="Unassembled WGS sequence"/>
</dbReference>
<dbReference type="GO" id="GO:0003677">
    <property type="term" value="F:DNA binding"/>
    <property type="evidence" value="ECO:0007669"/>
    <property type="project" value="UniProtKB-KW"/>
</dbReference>
<reference evidence="7" key="1">
    <citation type="submission" date="2016-10" db="EMBL/GenBank/DDBJ databases">
        <authorList>
            <person name="Varghese N."/>
            <person name="Submissions S."/>
        </authorList>
    </citation>
    <scope>NUCLEOTIDE SEQUENCE [LARGE SCALE GENOMIC DNA]</scope>
    <source>
        <strain evidence="7">ATCC 29999</strain>
    </source>
</reference>
<dbReference type="CDD" id="cd08414">
    <property type="entry name" value="PBP2_LTTR_aromatics_like"/>
    <property type="match status" value="1"/>
</dbReference>
<evidence type="ECO:0000256" key="4">
    <source>
        <dbReference type="ARBA" id="ARBA00023163"/>
    </source>
</evidence>
<feature type="domain" description="HTH lysR-type" evidence="5">
    <location>
        <begin position="2"/>
        <end position="59"/>
    </location>
</feature>
<keyword evidence="7" id="KW-1185">Reference proteome</keyword>
<dbReference type="InterPro" id="IPR005119">
    <property type="entry name" value="LysR_subst-bd"/>
</dbReference>
<evidence type="ECO:0000259" key="5">
    <source>
        <dbReference type="PROSITE" id="PS50931"/>
    </source>
</evidence>
<protein>
    <submittedName>
        <fullName evidence="6">DNA-binding transcriptional regulator, LysR family</fullName>
    </submittedName>
</protein>
<gene>
    <name evidence="6" type="ORF">SAMN02982990_01559</name>
</gene>
<dbReference type="PANTHER" id="PTHR30346">
    <property type="entry name" value="TRANSCRIPTIONAL DUAL REGULATOR HCAR-RELATED"/>
    <property type="match status" value="1"/>
</dbReference>
<dbReference type="Pfam" id="PF03466">
    <property type="entry name" value="LysR_substrate"/>
    <property type="match status" value="1"/>
</dbReference>
<dbReference type="GO" id="GO:0003700">
    <property type="term" value="F:DNA-binding transcription factor activity"/>
    <property type="evidence" value="ECO:0007669"/>
    <property type="project" value="InterPro"/>
</dbReference>
<keyword evidence="2" id="KW-0805">Transcription regulation</keyword>
<evidence type="ECO:0000256" key="3">
    <source>
        <dbReference type="ARBA" id="ARBA00023125"/>
    </source>
</evidence>
<sequence>MLELKQLRYFIAVAETLNFRRAAERLHITQPPLSQSIKSLESSLNVKLFHRNTHGVQLTKAGEVFLDEALRVLATAQHSINRVRQAETGEIGILRIGYSASSIFSSILTSALSVLLKERPKLELQLCEGNAFTHLTALRSRSLDAAILRADLSNESTKGLRVIYLGMEPLYVLLPEGHFLASAKGIKLHELQGERLLLQPASHRTFLRRQIESLSEKTGFSLSHFLEVPNIANMICFVSANLGVAILPASVAKIAHNLVAIPLLETGATQSLMLVSVQGNSLAEHLDKIFRKLTINSKQHPQES</sequence>
<dbReference type="SUPFAM" id="SSF46785">
    <property type="entry name" value="Winged helix' DNA-binding domain"/>
    <property type="match status" value="1"/>
</dbReference>
<keyword evidence="4" id="KW-0804">Transcription</keyword>
<evidence type="ECO:0000313" key="7">
    <source>
        <dbReference type="Proteomes" id="UP000183223"/>
    </source>
</evidence>
<dbReference type="AlphaFoldDB" id="A0A1G5QE94"/>
<evidence type="ECO:0000313" key="6">
    <source>
        <dbReference type="EMBL" id="SCZ60215.1"/>
    </source>
</evidence>
<evidence type="ECO:0000256" key="2">
    <source>
        <dbReference type="ARBA" id="ARBA00023015"/>
    </source>
</evidence>
<dbReference type="PANTHER" id="PTHR30346:SF28">
    <property type="entry name" value="HTH-TYPE TRANSCRIPTIONAL REGULATOR CYNR"/>
    <property type="match status" value="1"/>
</dbReference>
<dbReference type="OrthoDB" id="8807047at2"/>
<proteinExistence type="inferred from homology"/>